<dbReference type="RefSeq" id="WP_136014949.1">
    <property type="nucleotide sequence ID" value="NZ_CAJTBC010000028.1"/>
</dbReference>
<dbReference type="InterPro" id="IPR036895">
    <property type="entry name" value="Uracil-DNA_glycosylase-like_sf"/>
</dbReference>
<organism evidence="2 3">
    <name type="scientific">Bacteroides acidifaciens</name>
    <dbReference type="NCBI Taxonomy" id="85831"/>
    <lineage>
        <taxon>Bacteria</taxon>
        <taxon>Pseudomonadati</taxon>
        <taxon>Bacteroidota</taxon>
        <taxon>Bacteroidia</taxon>
        <taxon>Bacteroidales</taxon>
        <taxon>Bacteroidaceae</taxon>
        <taxon>Bacteroides</taxon>
    </lineage>
</organism>
<comment type="caution">
    <text evidence="2">The sequence shown here is derived from an EMBL/GenBank/DDBJ whole genome shotgun (WGS) entry which is preliminary data.</text>
</comment>
<accession>A0A4S2AAI5</accession>
<sequence length="200" mass="22648">MNIKSELQQLCGDTQNLRLNDVNIEPETIQAIMINEVVPSCPEDDFYGKPDSAYMSTTIPMFRKAGIEIGSVQDILNNGIYITNAVKTPKSEYAVSKESIEDSLPYLEKELALFPNVKVIMLMGDVAKKAFNMICKKATKKNAVPSISTYKLRNTEIFYNGIRIMPSYIMTGQNILIEKSKFEMASKDIETMYRLIKCFD</sequence>
<name>A0A4S2AAI5_9BACE</name>
<gene>
    <name evidence="2" type="ORF">E5356_17780</name>
</gene>
<evidence type="ECO:0000313" key="2">
    <source>
        <dbReference type="EMBL" id="TGX97607.1"/>
    </source>
</evidence>
<keyword evidence="3" id="KW-1185">Reference proteome</keyword>
<dbReference type="Proteomes" id="UP000305751">
    <property type="component" value="Unassembled WGS sequence"/>
</dbReference>
<dbReference type="EMBL" id="SRZA01000086">
    <property type="protein sequence ID" value="TGX97607.1"/>
    <property type="molecule type" value="Genomic_DNA"/>
</dbReference>
<dbReference type="Gene3D" id="3.40.470.10">
    <property type="entry name" value="Uracil-DNA glycosylase-like domain"/>
    <property type="match status" value="1"/>
</dbReference>
<dbReference type="SUPFAM" id="SSF52141">
    <property type="entry name" value="Uracil-DNA glycosylase-like"/>
    <property type="match status" value="1"/>
</dbReference>
<feature type="domain" description="Uracil-DNA glycosylase-like" evidence="1">
    <location>
        <begin position="74"/>
        <end position="150"/>
    </location>
</feature>
<dbReference type="AlphaFoldDB" id="A0A4S2AAI5"/>
<evidence type="ECO:0000259" key="1">
    <source>
        <dbReference type="Pfam" id="PF03167"/>
    </source>
</evidence>
<dbReference type="InterPro" id="IPR005122">
    <property type="entry name" value="Uracil-DNA_glycosylase-like"/>
</dbReference>
<dbReference type="Pfam" id="PF03167">
    <property type="entry name" value="UDG"/>
    <property type="match status" value="1"/>
</dbReference>
<reference evidence="2 3" key="1">
    <citation type="submission" date="2019-04" db="EMBL/GenBank/DDBJ databases">
        <title>Microbes associate with the intestines of laboratory mice.</title>
        <authorList>
            <person name="Navarre W."/>
            <person name="Wong E."/>
            <person name="Huang K."/>
            <person name="Tropini C."/>
            <person name="Ng K."/>
            <person name="Yu B."/>
        </authorList>
    </citation>
    <scope>NUCLEOTIDE SEQUENCE [LARGE SCALE GENOMIC DNA]</scope>
    <source>
        <strain evidence="2 3">NM70_E10</strain>
    </source>
</reference>
<evidence type="ECO:0000313" key="3">
    <source>
        <dbReference type="Proteomes" id="UP000305751"/>
    </source>
</evidence>
<proteinExistence type="predicted"/>
<protein>
    <submittedName>
        <fullName evidence="2">Uracil-DNA glycosylase</fullName>
    </submittedName>
</protein>